<evidence type="ECO:0000313" key="2">
    <source>
        <dbReference type="Proteomes" id="UP001391051"/>
    </source>
</evidence>
<dbReference type="GeneID" id="92077237"/>
<gene>
    <name evidence="1" type="ORF">PG986_007953</name>
</gene>
<dbReference type="EMBL" id="JAQQWE010000005">
    <property type="protein sequence ID" value="KAK7952225.1"/>
    <property type="molecule type" value="Genomic_DNA"/>
</dbReference>
<proteinExistence type="predicted"/>
<dbReference type="RefSeq" id="XP_066700287.1">
    <property type="nucleotide sequence ID" value="XM_066844175.1"/>
</dbReference>
<dbReference type="Proteomes" id="UP001391051">
    <property type="component" value="Unassembled WGS sequence"/>
</dbReference>
<organism evidence="1 2">
    <name type="scientific">Apiospora aurea</name>
    <dbReference type="NCBI Taxonomy" id="335848"/>
    <lineage>
        <taxon>Eukaryota</taxon>
        <taxon>Fungi</taxon>
        <taxon>Dikarya</taxon>
        <taxon>Ascomycota</taxon>
        <taxon>Pezizomycotina</taxon>
        <taxon>Sordariomycetes</taxon>
        <taxon>Xylariomycetidae</taxon>
        <taxon>Amphisphaeriales</taxon>
        <taxon>Apiosporaceae</taxon>
        <taxon>Apiospora</taxon>
    </lineage>
</organism>
<reference evidence="1 2" key="1">
    <citation type="submission" date="2023-01" db="EMBL/GenBank/DDBJ databases">
        <title>Analysis of 21 Apiospora genomes using comparative genomics revels a genus with tremendous synthesis potential of carbohydrate active enzymes and secondary metabolites.</title>
        <authorList>
            <person name="Sorensen T."/>
        </authorList>
    </citation>
    <scope>NUCLEOTIDE SEQUENCE [LARGE SCALE GENOMIC DNA]</scope>
    <source>
        <strain evidence="1 2">CBS 24483</strain>
    </source>
</reference>
<accession>A0ABR1QE18</accession>
<protein>
    <submittedName>
        <fullName evidence="1">Uncharacterized protein</fullName>
    </submittedName>
</protein>
<sequence length="70" mass="7394">MGTNYKLPQQGAGLVRVDRAILQASTIEADGRGFNLLYDGVAATRNITIRNPSSAAVTYKLSNLPANGMA</sequence>
<name>A0ABR1QE18_9PEZI</name>
<keyword evidence="2" id="KW-1185">Reference proteome</keyword>
<evidence type="ECO:0000313" key="1">
    <source>
        <dbReference type="EMBL" id="KAK7952225.1"/>
    </source>
</evidence>
<comment type="caution">
    <text evidence="1">The sequence shown here is derived from an EMBL/GenBank/DDBJ whole genome shotgun (WGS) entry which is preliminary data.</text>
</comment>